<gene>
    <name evidence="8" type="ORF">PG991_007319</name>
</gene>
<organism evidence="8 9">
    <name type="scientific">Apiospora marii</name>
    <dbReference type="NCBI Taxonomy" id="335849"/>
    <lineage>
        <taxon>Eukaryota</taxon>
        <taxon>Fungi</taxon>
        <taxon>Dikarya</taxon>
        <taxon>Ascomycota</taxon>
        <taxon>Pezizomycotina</taxon>
        <taxon>Sordariomycetes</taxon>
        <taxon>Xylariomycetidae</taxon>
        <taxon>Amphisphaeriales</taxon>
        <taxon>Apiosporaceae</taxon>
        <taxon>Apiospora</taxon>
    </lineage>
</organism>
<proteinExistence type="predicted"/>
<dbReference type="Pfam" id="PF07690">
    <property type="entry name" value="MFS_1"/>
    <property type="match status" value="1"/>
</dbReference>
<feature type="transmembrane region" description="Helical" evidence="6">
    <location>
        <begin position="170"/>
        <end position="189"/>
    </location>
</feature>
<name>A0ABR1RT41_9PEZI</name>
<reference evidence="8 9" key="1">
    <citation type="submission" date="2023-01" db="EMBL/GenBank/DDBJ databases">
        <title>Analysis of 21 Apiospora genomes using comparative genomics revels a genus with tremendous synthesis potential of carbohydrate active enzymes and secondary metabolites.</title>
        <authorList>
            <person name="Sorensen T."/>
        </authorList>
    </citation>
    <scope>NUCLEOTIDE SEQUENCE [LARGE SCALE GENOMIC DNA]</scope>
    <source>
        <strain evidence="8 9">CBS 20057</strain>
    </source>
</reference>
<feature type="transmembrane region" description="Helical" evidence="6">
    <location>
        <begin position="70"/>
        <end position="90"/>
    </location>
</feature>
<feature type="transmembrane region" description="Helical" evidence="6">
    <location>
        <begin position="143"/>
        <end position="163"/>
    </location>
</feature>
<feature type="transmembrane region" description="Helical" evidence="6">
    <location>
        <begin position="496"/>
        <end position="515"/>
    </location>
</feature>
<dbReference type="EMBL" id="JAQQWI010000010">
    <property type="protein sequence ID" value="KAK8018129.1"/>
    <property type="molecule type" value="Genomic_DNA"/>
</dbReference>
<protein>
    <recommendedName>
        <fullName evidence="7">Major facilitator superfamily (MFS) profile domain-containing protein</fullName>
    </recommendedName>
</protein>
<dbReference type="InterPro" id="IPR020846">
    <property type="entry name" value="MFS_dom"/>
</dbReference>
<feature type="transmembrane region" description="Helical" evidence="6">
    <location>
        <begin position="387"/>
        <end position="410"/>
    </location>
</feature>
<evidence type="ECO:0000313" key="8">
    <source>
        <dbReference type="EMBL" id="KAK8018129.1"/>
    </source>
</evidence>
<evidence type="ECO:0000256" key="2">
    <source>
        <dbReference type="ARBA" id="ARBA00022448"/>
    </source>
</evidence>
<feature type="transmembrane region" description="Helical" evidence="6">
    <location>
        <begin position="102"/>
        <end position="123"/>
    </location>
</feature>
<keyword evidence="3 6" id="KW-0812">Transmembrane</keyword>
<dbReference type="PANTHER" id="PTHR23502">
    <property type="entry name" value="MAJOR FACILITATOR SUPERFAMILY"/>
    <property type="match status" value="1"/>
</dbReference>
<keyword evidence="9" id="KW-1185">Reference proteome</keyword>
<comment type="subcellular location">
    <subcellularLocation>
        <location evidence="1">Membrane</location>
        <topology evidence="1">Multi-pass membrane protein</topology>
    </subcellularLocation>
</comment>
<dbReference type="SUPFAM" id="SSF103473">
    <property type="entry name" value="MFS general substrate transporter"/>
    <property type="match status" value="1"/>
</dbReference>
<sequence length="539" mass="58540">MTEHKNADAGAPSEDLPAAAQPIPYSAFTIWQKRWILFLAAFAAMFSPMSSFIFYPAITSMAESLHTTVGKIDLAITTYMVVSGVTPAILGGAADNMGRRPVYIVALAIYLAANIGLALQSNYTSLLVLRMVQSAGSSETDGLTVWWILGTISLGYGVISDIADPSERGLYVGIFNMGYTRILAVLYIPNVAPPFGPVLGGLVTSQLNWHWVFWVLAILGGFCLLLVIVSLPETARNIVGDGSIPAPGGLYRPLVHPIASKDDKAVVPPRRPRFVVPNPVSCLRLLFFKDIFIVLLCNGIYYATYCCVQATLASLFVEVYGYHELQAGLIYIPFGFGCLVATYSWGRLLNYDYARVKKLHDSRATETTTAGYHDEDFPIEEARLRSCFYLVGVVAVSTIAYGWVVGLRVFPHWVLTIPQHAAAPLVLQAIIGYSVTGIFGKHPWLTRTTQALGTLLTDLNPSQSSTAAASANIVRCSLAAASLAVIQLVIDAVGVGWCFTTVGLLSGCCGPLLLLEMKQGQKWRRQRKSNTPTQQSLME</sequence>
<dbReference type="PROSITE" id="PS50850">
    <property type="entry name" value="MFS"/>
    <property type="match status" value="1"/>
</dbReference>
<dbReference type="PROSITE" id="PS00216">
    <property type="entry name" value="SUGAR_TRANSPORT_1"/>
    <property type="match status" value="1"/>
</dbReference>
<feature type="transmembrane region" description="Helical" evidence="6">
    <location>
        <begin position="329"/>
        <end position="349"/>
    </location>
</feature>
<dbReference type="Proteomes" id="UP001396898">
    <property type="component" value="Unassembled WGS sequence"/>
</dbReference>
<feature type="transmembrane region" description="Helical" evidence="6">
    <location>
        <begin position="35"/>
        <end position="58"/>
    </location>
</feature>
<feature type="transmembrane region" description="Helical" evidence="6">
    <location>
        <begin position="291"/>
        <end position="317"/>
    </location>
</feature>
<evidence type="ECO:0000256" key="3">
    <source>
        <dbReference type="ARBA" id="ARBA00022692"/>
    </source>
</evidence>
<dbReference type="InterPro" id="IPR011701">
    <property type="entry name" value="MFS"/>
</dbReference>
<evidence type="ECO:0000256" key="1">
    <source>
        <dbReference type="ARBA" id="ARBA00004141"/>
    </source>
</evidence>
<keyword evidence="2" id="KW-0813">Transport</keyword>
<keyword evidence="5 6" id="KW-0472">Membrane</keyword>
<feature type="domain" description="Major facilitator superfamily (MFS) profile" evidence="7">
    <location>
        <begin position="36"/>
        <end position="539"/>
    </location>
</feature>
<comment type="caution">
    <text evidence="8">The sequence shown here is derived from an EMBL/GenBank/DDBJ whole genome shotgun (WGS) entry which is preliminary data.</text>
</comment>
<evidence type="ECO:0000313" key="9">
    <source>
        <dbReference type="Proteomes" id="UP001396898"/>
    </source>
</evidence>
<dbReference type="InterPro" id="IPR036259">
    <property type="entry name" value="MFS_trans_sf"/>
</dbReference>
<evidence type="ECO:0000256" key="4">
    <source>
        <dbReference type="ARBA" id="ARBA00022989"/>
    </source>
</evidence>
<dbReference type="Gene3D" id="1.20.1250.20">
    <property type="entry name" value="MFS general substrate transporter like domains"/>
    <property type="match status" value="1"/>
</dbReference>
<evidence type="ECO:0000256" key="5">
    <source>
        <dbReference type="ARBA" id="ARBA00023136"/>
    </source>
</evidence>
<keyword evidence="4 6" id="KW-1133">Transmembrane helix</keyword>
<dbReference type="InterPro" id="IPR005829">
    <property type="entry name" value="Sugar_transporter_CS"/>
</dbReference>
<evidence type="ECO:0000256" key="6">
    <source>
        <dbReference type="SAM" id="Phobius"/>
    </source>
</evidence>
<evidence type="ECO:0000259" key="7">
    <source>
        <dbReference type="PROSITE" id="PS50850"/>
    </source>
</evidence>
<dbReference type="PANTHER" id="PTHR23502:SF51">
    <property type="entry name" value="QUINIDINE RESISTANCE PROTEIN 1-RELATED"/>
    <property type="match status" value="1"/>
</dbReference>
<feature type="transmembrane region" description="Helical" evidence="6">
    <location>
        <begin position="209"/>
        <end position="229"/>
    </location>
</feature>
<accession>A0ABR1RT41</accession>